<reference evidence="3 4" key="1">
    <citation type="submission" date="2024-01" db="EMBL/GenBank/DDBJ databases">
        <title>The genomes of 5 underutilized Papilionoideae crops provide insights into root nodulation and disease resistanc.</title>
        <authorList>
            <person name="Jiang F."/>
        </authorList>
    </citation>
    <scope>NUCLEOTIDE SEQUENCE [LARGE SCALE GENOMIC DNA]</scope>
    <source>
        <strain evidence="3">DUOXIRENSHENG_FW03</strain>
        <tissue evidence="3">Leaves</tissue>
    </source>
</reference>
<dbReference type="AlphaFoldDB" id="A0AAN9NUM0"/>
<proteinExistence type="predicted"/>
<dbReference type="PANTHER" id="PTHR37248">
    <property type="entry name" value="TRANSLATION INITIATION FACTOR"/>
    <property type="match status" value="1"/>
</dbReference>
<evidence type="ECO:0000313" key="4">
    <source>
        <dbReference type="Proteomes" id="UP001386955"/>
    </source>
</evidence>
<comment type="caution">
    <text evidence="3">The sequence shown here is derived from an EMBL/GenBank/DDBJ whole genome shotgun (WGS) entry which is preliminary data.</text>
</comment>
<sequence length="363" mass="41577">MPKRRTKKTMKETESIPNPQTQTQPPQFIDIEIQAMKRQIGAIRAVRDVEIEHLLTELHLLRSCFSSEELQKPMLQVFEETLPNLRVVNDEHNKKFEVKWRESEGCNDGEDLHAALLHRFSIASIPHFPGLEYSTNSGRMSFISTDNLHFKDVVMEEPSDTQTLAVPEGLHTPGVTSQRLSLGMTPKTLRLPKPGEMLLSVHGSPLGVYKDHNMEAIHGPIAKGPINSKFQNLERLFVPHLLKGSEHLLSSVQSIRIYSQLQIWAVRVVRDVQIEHLLMELCFLRSRFSSAELQKLILQVFEETLTNLYVVNDERNKKFKMKWRKKEGCNDGEDSHASFLQRFSTACMPHFPDLEYSTNSGAI</sequence>
<dbReference type="Pfam" id="PF10512">
    <property type="entry name" value="Borealin"/>
    <property type="match status" value="1"/>
</dbReference>
<dbReference type="InterPro" id="IPR046466">
    <property type="entry name" value="Borealin_C"/>
</dbReference>
<dbReference type="Proteomes" id="UP001386955">
    <property type="component" value="Unassembled WGS sequence"/>
</dbReference>
<name>A0AAN9NUM0_PSOTE</name>
<dbReference type="EMBL" id="JAYMYS010000033">
    <property type="protein sequence ID" value="KAK7376118.1"/>
    <property type="molecule type" value="Genomic_DNA"/>
</dbReference>
<keyword evidence="4" id="KW-1185">Reference proteome</keyword>
<accession>A0AAN9NUM0</accession>
<gene>
    <name evidence="3" type="ORF">VNO78_34972</name>
</gene>
<evidence type="ECO:0000256" key="1">
    <source>
        <dbReference type="SAM" id="MobiDB-lite"/>
    </source>
</evidence>
<organism evidence="3 4">
    <name type="scientific">Psophocarpus tetragonolobus</name>
    <name type="common">Winged bean</name>
    <name type="synonym">Dolichos tetragonolobus</name>
    <dbReference type="NCBI Taxonomy" id="3891"/>
    <lineage>
        <taxon>Eukaryota</taxon>
        <taxon>Viridiplantae</taxon>
        <taxon>Streptophyta</taxon>
        <taxon>Embryophyta</taxon>
        <taxon>Tracheophyta</taxon>
        <taxon>Spermatophyta</taxon>
        <taxon>Magnoliopsida</taxon>
        <taxon>eudicotyledons</taxon>
        <taxon>Gunneridae</taxon>
        <taxon>Pentapetalae</taxon>
        <taxon>rosids</taxon>
        <taxon>fabids</taxon>
        <taxon>Fabales</taxon>
        <taxon>Fabaceae</taxon>
        <taxon>Papilionoideae</taxon>
        <taxon>50 kb inversion clade</taxon>
        <taxon>NPAAA clade</taxon>
        <taxon>indigoferoid/millettioid clade</taxon>
        <taxon>Phaseoleae</taxon>
        <taxon>Psophocarpus</taxon>
    </lineage>
</organism>
<feature type="domain" description="Borealin C-terminal" evidence="2">
    <location>
        <begin position="172"/>
        <end position="242"/>
    </location>
</feature>
<protein>
    <recommendedName>
        <fullName evidence="2">Borealin C-terminal domain-containing protein</fullName>
    </recommendedName>
</protein>
<feature type="region of interest" description="Disordered" evidence="1">
    <location>
        <begin position="1"/>
        <end position="24"/>
    </location>
</feature>
<evidence type="ECO:0000313" key="3">
    <source>
        <dbReference type="EMBL" id="KAK7376118.1"/>
    </source>
</evidence>
<evidence type="ECO:0000259" key="2">
    <source>
        <dbReference type="Pfam" id="PF10512"/>
    </source>
</evidence>
<dbReference type="PANTHER" id="PTHR37248:SF1">
    <property type="entry name" value="TRANSLATION INITIATION FACTOR"/>
    <property type="match status" value="1"/>
</dbReference>